<dbReference type="EMBL" id="VFSY01000001">
    <property type="protein sequence ID" value="TPI03102.1"/>
    <property type="molecule type" value="Genomic_DNA"/>
</dbReference>
<comment type="subcellular location">
    <subcellularLocation>
        <location evidence="1">Cell membrane</location>
        <topology evidence="1">Multi-pass membrane protein</topology>
    </subcellularLocation>
</comment>
<evidence type="ECO:0000256" key="2">
    <source>
        <dbReference type="ARBA" id="ARBA00022475"/>
    </source>
</evidence>
<evidence type="ECO:0000256" key="5">
    <source>
        <dbReference type="ARBA" id="ARBA00023136"/>
    </source>
</evidence>
<evidence type="ECO:0000256" key="1">
    <source>
        <dbReference type="ARBA" id="ARBA00004651"/>
    </source>
</evidence>
<evidence type="ECO:0000256" key="4">
    <source>
        <dbReference type="ARBA" id="ARBA00022989"/>
    </source>
</evidence>
<evidence type="ECO:0000256" key="6">
    <source>
        <dbReference type="SAM" id="Phobius"/>
    </source>
</evidence>
<name>A0A3G8LHS0_9MOLU</name>
<dbReference type="Proteomes" id="UP000317904">
    <property type="component" value="Unassembled WGS sequence"/>
</dbReference>
<dbReference type="GO" id="GO:0005886">
    <property type="term" value="C:plasma membrane"/>
    <property type="evidence" value="ECO:0007669"/>
    <property type="project" value="UniProtKB-SubCell"/>
</dbReference>
<evidence type="ECO:0000256" key="3">
    <source>
        <dbReference type="ARBA" id="ARBA00022692"/>
    </source>
</evidence>
<dbReference type="Pfam" id="PF13520">
    <property type="entry name" value="AA_permease_2"/>
    <property type="match status" value="1"/>
</dbReference>
<feature type="transmembrane region" description="Helical" evidence="6">
    <location>
        <begin position="180"/>
        <end position="200"/>
    </location>
</feature>
<feature type="transmembrane region" description="Helical" evidence="6">
    <location>
        <begin position="229"/>
        <end position="249"/>
    </location>
</feature>
<dbReference type="AlphaFoldDB" id="A0A3G8LHS0"/>
<keyword evidence="2" id="KW-1003">Cell membrane</keyword>
<keyword evidence="4 6" id="KW-1133">Transmembrane helix</keyword>
<keyword evidence="3 6" id="KW-0812">Transmembrane</keyword>
<feature type="transmembrane region" description="Helical" evidence="6">
    <location>
        <begin position="16"/>
        <end position="36"/>
    </location>
</feature>
<dbReference type="Gene3D" id="1.20.1740.10">
    <property type="entry name" value="Amino acid/polyamine transporter I"/>
    <property type="match status" value="1"/>
</dbReference>
<dbReference type="PIRSF" id="PIRSF006060">
    <property type="entry name" value="AA_transporter"/>
    <property type="match status" value="1"/>
</dbReference>
<feature type="transmembrane region" description="Helical" evidence="6">
    <location>
        <begin position="144"/>
        <end position="168"/>
    </location>
</feature>
<accession>A0A502M2X5</accession>
<keyword evidence="5 6" id="KW-0472">Membrane</keyword>
<dbReference type="KEGG" id="mstr:EGN60_00245"/>
<reference evidence="8 10" key="2">
    <citation type="submission" date="2019-06" db="EMBL/GenBank/DDBJ databases">
        <title>A comparative genomics study of ostrich specific Mycoplasmas.</title>
        <authorList>
            <person name="Botes A."/>
            <person name="Nel T."/>
        </authorList>
    </citation>
    <scope>NUCLEOTIDE SEQUENCE [LARGE SCALE GENOMIC DNA]</scope>
    <source>
        <strain evidence="8 10">Ms01</strain>
    </source>
</reference>
<protein>
    <submittedName>
        <fullName evidence="7">APC family permease</fullName>
    </submittedName>
</protein>
<evidence type="ECO:0000313" key="8">
    <source>
        <dbReference type="EMBL" id="TPI03102.1"/>
    </source>
</evidence>
<organism evidence="7 9">
    <name type="scientific">Mycoplasma struthionis</name>
    <dbReference type="NCBI Taxonomy" id="538220"/>
    <lineage>
        <taxon>Bacteria</taxon>
        <taxon>Bacillati</taxon>
        <taxon>Mycoplasmatota</taxon>
        <taxon>Mollicutes</taxon>
        <taxon>Mycoplasmataceae</taxon>
        <taxon>Mycoplasma</taxon>
    </lineage>
</organism>
<evidence type="ECO:0000313" key="9">
    <source>
        <dbReference type="Proteomes" id="UP000275883"/>
    </source>
</evidence>
<dbReference type="Proteomes" id="UP000275883">
    <property type="component" value="Chromosome"/>
</dbReference>
<dbReference type="InterPro" id="IPR050367">
    <property type="entry name" value="APC_superfamily"/>
</dbReference>
<feature type="transmembrane region" description="Helical" evidence="6">
    <location>
        <begin position="451"/>
        <end position="472"/>
    </location>
</feature>
<reference evidence="7 9" key="1">
    <citation type="submission" date="2018-11" db="EMBL/GenBank/DDBJ databases">
        <title>Genome sequence of Mycoplasma struthionis sp. nov.</title>
        <authorList>
            <person name="Spergser J."/>
        </authorList>
    </citation>
    <scope>NUCLEOTIDE SEQUENCE [LARGE SCALE GENOMIC DNA]</scope>
    <source>
        <strain evidence="7 9">237IA</strain>
    </source>
</reference>
<evidence type="ECO:0000313" key="10">
    <source>
        <dbReference type="Proteomes" id="UP000317904"/>
    </source>
</evidence>
<feature type="transmembrane region" description="Helical" evidence="6">
    <location>
        <begin position="105"/>
        <end position="124"/>
    </location>
</feature>
<feature type="transmembrane region" description="Helical" evidence="6">
    <location>
        <begin position="312"/>
        <end position="330"/>
    </location>
</feature>
<keyword evidence="9" id="KW-1185">Reference proteome</keyword>
<dbReference type="PANTHER" id="PTHR42770:SF7">
    <property type="entry name" value="MEMBRANE PROTEIN"/>
    <property type="match status" value="1"/>
</dbReference>
<dbReference type="GO" id="GO:0022857">
    <property type="term" value="F:transmembrane transporter activity"/>
    <property type="evidence" value="ECO:0007669"/>
    <property type="project" value="InterPro"/>
</dbReference>
<feature type="transmembrane region" description="Helical" evidence="6">
    <location>
        <begin position="270"/>
        <end position="292"/>
    </location>
</feature>
<dbReference type="PANTHER" id="PTHR42770">
    <property type="entry name" value="AMINO ACID TRANSPORTER-RELATED"/>
    <property type="match status" value="1"/>
</dbReference>
<evidence type="ECO:0000313" key="7">
    <source>
        <dbReference type="EMBL" id="AZG68412.1"/>
    </source>
</evidence>
<dbReference type="RefSeq" id="WP_124724107.1">
    <property type="nucleotide sequence ID" value="NZ_CP034044.1"/>
</dbReference>
<dbReference type="InterPro" id="IPR002293">
    <property type="entry name" value="AA/rel_permease1"/>
</dbReference>
<feature type="transmembrane region" description="Helical" evidence="6">
    <location>
        <begin position="367"/>
        <end position="393"/>
    </location>
</feature>
<proteinExistence type="predicted"/>
<feature type="transmembrane region" description="Helical" evidence="6">
    <location>
        <begin position="497"/>
        <end position="520"/>
    </location>
</feature>
<dbReference type="OrthoDB" id="396925at2"/>
<accession>A0A3G8LHS0</accession>
<feature type="transmembrane region" description="Helical" evidence="6">
    <location>
        <begin position="48"/>
        <end position="74"/>
    </location>
</feature>
<gene>
    <name evidence="7" type="ORF">EGN60_00245</name>
    <name evidence="8" type="ORF">FJM01_00110</name>
</gene>
<sequence length="572" mass="62628">MNEEQLVVTSSPSKKIGFFSAILVVLGSSIGVGIFLRSKAVLENSAGNIAWAAIVWLIAGFAVVTMALALVEVASGRNDNLGMIGWAKVFTTLYIYKGTKFFMTYLYLPFTYFFMPYYVILQFQDGISGFGGNPSIGSTSSAPWIYFAIGLVLTLWMIFSAGISGRAGNVQNWIITSVKFIPLVAVVAIGIAFAILGNHANEEKTALLPSTFWKNVTAKDLFDKNAGSFFGLSPFFATFSSLGAIFFAFDGFYVTAGIQSEMKEPKKTPLALTIGLLSMTVLYIVIATAMTLGAGTGGFYGFQDLLTVKKAGWVFGVVNVLIAIGVLGILNGFTMWATRFVEDLIKEGEIFVPVSAYRYLKNSKTPWVGAFFCLALSLPIMILFTAIGAFAYIDASGYGDGYGYKIGQLLSFSDLMSNWMAIFAFMFICAAIVGAILNRKSNRVAVEKTPHLYWAGISSVVIITLTMLFNVLDPFISMGINSVKYITTKDGEVRNALISNVATSGLFLFFLVVTFLSTPIEKQIAIWNKKRFDRILSGNICPHEREYYCPCVMQDYKERAELNNLVLATYGL</sequence>
<dbReference type="EMBL" id="CP034044">
    <property type="protein sequence ID" value="AZG68412.1"/>
    <property type="molecule type" value="Genomic_DNA"/>
</dbReference>
<feature type="transmembrane region" description="Helical" evidence="6">
    <location>
        <begin position="419"/>
        <end position="439"/>
    </location>
</feature>